<evidence type="ECO:0000313" key="13">
    <source>
        <dbReference type="EMBL" id="SEP69400.1"/>
    </source>
</evidence>
<evidence type="ECO:0000256" key="7">
    <source>
        <dbReference type="ARBA" id="ARBA00022898"/>
    </source>
</evidence>
<evidence type="ECO:0000256" key="2">
    <source>
        <dbReference type="ARBA" id="ARBA00001933"/>
    </source>
</evidence>
<evidence type="ECO:0000259" key="12">
    <source>
        <dbReference type="PROSITE" id="PS51672"/>
    </source>
</evidence>
<dbReference type="Proteomes" id="UP000198504">
    <property type="component" value="Unassembled WGS sequence"/>
</dbReference>
<dbReference type="CDD" id="cd04907">
    <property type="entry name" value="ACT_ThrD-I_2"/>
    <property type="match status" value="1"/>
</dbReference>
<dbReference type="NCBIfam" id="NF006390">
    <property type="entry name" value="PRK08639.1"/>
    <property type="match status" value="1"/>
</dbReference>
<sequence length="438" mass="45903">MRVSAGLEDAAADLRRVAPPPGAEQVEEAAARLAGVVDRTPLQRNARLSAGGAEVWLKREDLQVVRSYKVRGAYNVIAQLGETERARGVVCASAGNHGQGLAYACAALGVQGRVFLPRNTPRQKRERIDAIGGDHVQVVVTGATYDEAAVAAAADAVRTGATVVPAFDDLRTIAGQGTVALEVVEQLREQTGHLPDVLVVPVGGGGLLAGCLAWLRQRHPGVRVVGVEPQGAASVAAALAAGHPVDLLDLDTFVDGASVRRAGALTTPVVAAAGAELVQVPEGAVCVELLAMYAADGIVAEPAGALASTALTTGVVRVEPGQRVVCVLSGGNNDVSRYDDIAERAAVHEGRKHYFLVEFPQQPGALRHFLDEVLGPDDDITLFEYVKRSNRETGPALVGVELTRREDLPPLLERMAAAPVQVEPIPSDSPMFRFLLSG</sequence>
<dbReference type="NCBIfam" id="TIGR02079">
    <property type="entry name" value="THD1"/>
    <property type="match status" value="1"/>
</dbReference>
<evidence type="ECO:0000256" key="10">
    <source>
        <dbReference type="ARBA" id="ARBA00025527"/>
    </source>
</evidence>
<evidence type="ECO:0000256" key="5">
    <source>
        <dbReference type="ARBA" id="ARBA00022605"/>
    </source>
</evidence>
<dbReference type="STRING" id="1036181.SAMN05421756_101406"/>
<evidence type="ECO:0000256" key="1">
    <source>
        <dbReference type="ARBA" id="ARBA00001274"/>
    </source>
</evidence>
<dbReference type="GO" id="GO:0004794">
    <property type="term" value="F:threonine deaminase activity"/>
    <property type="evidence" value="ECO:0007669"/>
    <property type="project" value="UniProtKB-UniRule"/>
</dbReference>
<dbReference type="GO" id="GO:0006567">
    <property type="term" value="P:L-threonine catabolic process"/>
    <property type="evidence" value="ECO:0007669"/>
    <property type="project" value="TreeGrafter"/>
</dbReference>
<evidence type="ECO:0000256" key="8">
    <source>
        <dbReference type="ARBA" id="ARBA00023239"/>
    </source>
</evidence>
<comment type="similarity">
    <text evidence="4 11">Belongs to the serine/threonine dehydratase family.</text>
</comment>
<dbReference type="PROSITE" id="PS51672">
    <property type="entry name" value="ACT_LIKE"/>
    <property type="match status" value="1"/>
</dbReference>
<keyword evidence="8 11" id="KW-0456">Lyase</keyword>
<proteinExistence type="inferred from homology"/>
<dbReference type="InterPro" id="IPR036052">
    <property type="entry name" value="TrpB-like_PALP_sf"/>
</dbReference>
<comment type="function">
    <text evidence="10 11">Catalyzes the anaerobic formation of alpha-ketobutyrate and ammonia from threonine in a two-step reaction. The first step involved a dehydration of threonine and a production of enamine intermediates (aminocrotonate), which tautomerizes to its imine form (iminobutyrate). Both intermediates are unstable and short-lived. The second step is the nonenzymatic hydrolysis of the enamine/imine intermediates to form 2-ketobutyrate and free ammonia. In the low water environment of the cell, the second step is accelerated by RidA.</text>
</comment>
<dbReference type="PANTHER" id="PTHR48078">
    <property type="entry name" value="THREONINE DEHYDRATASE, MITOCHONDRIAL-RELATED"/>
    <property type="match status" value="1"/>
</dbReference>
<accession>A0A1H8ZY81</accession>
<keyword evidence="14" id="KW-1185">Reference proteome</keyword>
<dbReference type="SUPFAM" id="SSF53686">
    <property type="entry name" value="Tryptophan synthase beta subunit-like PLP-dependent enzymes"/>
    <property type="match status" value="1"/>
</dbReference>
<comment type="cofactor">
    <cofactor evidence="2 11">
        <name>pyridoxal 5'-phosphate</name>
        <dbReference type="ChEBI" id="CHEBI:597326"/>
    </cofactor>
</comment>
<dbReference type="EMBL" id="FOFA01000001">
    <property type="protein sequence ID" value="SEP69400.1"/>
    <property type="molecule type" value="Genomic_DNA"/>
</dbReference>
<comment type="catalytic activity">
    <reaction evidence="1 11">
        <text>L-threonine = 2-oxobutanoate + NH4(+)</text>
        <dbReference type="Rhea" id="RHEA:22108"/>
        <dbReference type="ChEBI" id="CHEBI:16763"/>
        <dbReference type="ChEBI" id="CHEBI:28938"/>
        <dbReference type="ChEBI" id="CHEBI:57926"/>
        <dbReference type="EC" id="4.3.1.19"/>
    </reaction>
</comment>
<dbReference type="Gene3D" id="3.40.1020.10">
    <property type="entry name" value="Biosynthetic Threonine Deaminase, Domain 3"/>
    <property type="match status" value="1"/>
</dbReference>
<protein>
    <recommendedName>
        <fullName evidence="11">L-threonine dehydratase</fullName>
        <ecNumber evidence="11">4.3.1.19</ecNumber>
    </recommendedName>
    <alternativeName>
        <fullName evidence="11">Threonine deaminase</fullName>
    </alternativeName>
</protein>
<dbReference type="FunFam" id="3.40.50.1100:FF:000005">
    <property type="entry name" value="Threonine dehydratase catabolic"/>
    <property type="match status" value="1"/>
</dbReference>
<dbReference type="InterPro" id="IPR001926">
    <property type="entry name" value="TrpB-like_PALP"/>
</dbReference>
<dbReference type="AlphaFoldDB" id="A0A1H8ZY81"/>
<evidence type="ECO:0000313" key="14">
    <source>
        <dbReference type="Proteomes" id="UP000198504"/>
    </source>
</evidence>
<dbReference type="InterPro" id="IPR001721">
    <property type="entry name" value="TD_ACT-like"/>
</dbReference>
<keyword evidence="6 11" id="KW-0412">Isoleucine biosynthesis</keyword>
<evidence type="ECO:0000256" key="11">
    <source>
        <dbReference type="RuleBase" id="RU362012"/>
    </source>
</evidence>
<organism evidence="13 14">
    <name type="scientific">Microlunatus flavus</name>
    <dbReference type="NCBI Taxonomy" id="1036181"/>
    <lineage>
        <taxon>Bacteria</taxon>
        <taxon>Bacillati</taxon>
        <taxon>Actinomycetota</taxon>
        <taxon>Actinomycetes</taxon>
        <taxon>Propionibacteriales</taxon>
        <taxon>Propionibacteriaceae</taxon>
        <taxon>Microlunatus</taxon>
    </lineage>
</organism>
<comment type="pathway">
    <text evidence="3 11">Amino-acid biosynthesis; L-isoleucine biosynthesis; 2-oxobutanoate from L-threonine: step 1/1.</text>
</comment>
<dbReference type="Pfam" id="PF00291">
    <property type="entry name" value="PALP"/>
    <property type="match status" value="1"/>
</dbReference>
<evidence type="ECO:0000256" key="9">
    <source>
        <dbReference type="ARBA" id="ARBA00023304"/>
    </source>
</evidence>
<dbReference type="InterPro" id="IPR050147">
    <property type="entry name" value="Ser/Thr_Dehydratase"/>
</dbReference>
<keyword evidence="5 11" id="KW-0028">Amino-acid biosynthesis</keyword>
<dbReference type="InterPro" id="IPR038110">
    <property type="entry name" value="TD_ACT-like_sf"/>
</dbReference>
<dbReference type="GO" id="GO:0009097">
    <property type="term" value="P:isoleucine biosynthetic process"/>
    <property type="evidence" value="ECO:0007669"/>
    <property type="project" value="UniProtKB-UniRule"/>
</dbReference>
<name>A0A1H8ZY81_9ACTN</name>
<evidence type="ECO:0000256" key="3">
    <source>
        <dbReference type="ARBA" id="ARBA00004810"/>
    </source>
</evidence>
<evidence type="ECO:0000256" key="4">
    <source>
        <dbReference type="ARBA" id="ARBA00010869"/>
    </source>
</evidence>
<dbReference type="EC" id="4.3.1.19" evidence="11"/>
<keyword evidence="7 11" id="KW-0663">Pyridoxal phosphate</keyword>
<comment type="subunit">
    <text evidence="11">Homotetramer.</text>
</comment>
<dbReference type="UniPathway" id="UPA00047">
    <property type="reaction ID" value="UER00054"/>
</dbReference>
<dbReference type="GO" id="GO:0003941">
    <property type="term" value="F:L-serine ammonia-lyase activity"/>
    <property type="evidence" value="ECO:0007669"/>
    <property type="project" value="TreeGrafter"/>
</dbReference>
<dbReference type="GO" id="GO:0006565">
    <property type="term" value="P:L-serine catabolic process"/>
    <property type="evidence" value="ECO:0007669"/>
    <property type="project" value="TreeGrafter"/>
</dbReference>
<dbReference type="PANTHER" id="PTHR48078:SF11">
    <property type="entry name" value="THREONINE DEHYDRATASE, MITOCHONDRIAL"/>
    <property type="match status" value="1"/>
</dbReference>
<dbReference type="InterPro" id="IPR011820">
    <property type="entry name" value="IlvA"/>
</dbReference>
<dbReference type="Pfam" id="PF00585">
    <property type="entry name" value="Thr_dehydrat_C"/>
    <property type="match status" value="1"/>
</dbReference>
<dbReference type="CDD" id="cd01562">
    <property type="entry name" value="Thr-dehyd"/>
    <property type="match status" value="1"/>
</dbReference>
<gene>
    <name evidence="11" type="primary">ilvA</name>
    <name evidence="13" type="ORF">SAMN05421756_101406</name>
</gene>
<keyword evidence="9 11" id="KW-0100">Branched-chain amino acid biosynthesis</keyword>
<dbReference type="Gene3D" id="3.40.50.1100">
    <property type="match status" value="2"/>
</dbReference>
<reference evidence="14" key="1">
    <citation type="submission" date="2016-10" db="EMBL/GenBank/DDBJ databases">
        <authorList>
            <person name="Varghese N."/>
            <person name="Submissions S."/>
        </authorList>
    </citation>
    <scope>NUCLEOTIDE SEQUENCE [LARGE SCALE GENOMIC DNA]</scope>
    <source>
        <strain evidence="14">CGMCC 4.6856</strain>
    </source>
</reference>
<feature type="domain" description="ACT-like" evidence="12">
    <location>
        <begin position="353"/>
        <end position="427"/>
    </location>
</feature>
<evidence type="ECO:0000256" key="6">
    <source>
        <dbReference type="ARBA" id="ARBA00022624"/>
    </source>
</evidence>